<feature type="domain" description="Thioester reductase (TE)" evidence="1">
    <location>
        <begin position="7"/>
        <end position="227"/>
    </location>
</feature>
<dbReference type="EMBL" id="JBHSMX010000004">
    <property type="protein sequence ID" value="MFC5519791.1"/>
    <property type="molecule type" value="Genomic_DNA"/>
</dbReference>
<evidence type="ECO:0000313" key="3">
    <source>
        <dbReference type="Proteomes" id="UP001596084"/>
    </source>
</evidence>
<organism evidence="2 3">
    <name type="scientific">Polaromonas jejuensis</name>
    <dbReference type="NCBI Taxonomy" id="457502"/>
    <lineage>
        <taxon>Bacteria</taxon>
        <taxon>Pseudomonadati</taxon>
        <taxon>Pseudomonadota</taxon>
        <taxon>Betaproteobacteria</taxon>
        <taxon>Burkholderiales</taxon>
        <taxon>Comamonadaceae</taxon>
        <taxon>Polaromonas</taxon>
    </lineage>
</organism>
<gene>
    <name evidence="2" type="ORF">ACFPP7_02505</name>
</gene>
<keyword evidence="3" id="KW-1185">Reference proteome</keyword>
<dbReference type="InterPro" id="IPR013120">
    <property type="entry name" value="FAR_NAD-bd"/>
</dbReference>
<protein>
    <submittedName>
        <fullName evidence="2">SDR family oxidoreductase</fullName>
    </submittedName>
</protein>
<evidence type="ECO:0000313" key="2">
    <source>
        <dbReference type="EMBL" id="MFC5519791.1"/>
    </source>
</evidence>
<dbReference type="InterPro" id="IPR051783">
    <property type="entry name" value="NAD(P)-dependent_oxidoreduct"/>
</dbReference>
<dbReference type="Proteomes" id="UP001596084">
    <property type="component" value="Unassembled WGS sequence"/>
</dbReference>
<name>A0ABW0Q5C1_9BURK</name>
<proteinExistence type="predicted"/>
<dbReference type="Gene3D" id="3.40.50.720">
    <property type="entry name" value="NAD(P)-binding Rossmann-like Domain"/>
    <property type="match status" value="1"/>
</dbReference>
<dbReference type="PANTHER" id="PTHR48079:SF6">
    <property type="entry name" value="NAD(P)-BINDING DOMAIN-CONTAINING PROTEIN-RELATED"/>
    <property type="match status" value="1"/>
</dbReference>
<dbReference type="Pfam" id="PF07993">
    <property type="entry name" value="NAD_binding_4"/>
    <property type="match status" value="1"/>
</dbReference>
<accession>A0ABW0Q5C1</accession>
<sequence>MSKRVLLSGATGLIGGELMLLLAGRGVYSTAVVRAPDADQARQRLLERLQKSVLWKPEFAEMVSAQAGDVIEPNFGLSTEVLQSADVVLHSAASTSFKPGAGVYPINIKAAEQFSGILKNLKPSQRGFFVGTAAVTTEPRGVITEDQPFAGYANDYIRSKRDAETLLRAAGSPFVSLRPGIVLARGIDDAKLSRNMLWAIPVMAELGDVPLDPMAKLDFAPVDFIAGAFAEMLLKADLTHDCYHVSTGEDSMTFKALADELKTSMPGIGKMVMRGRDYVPTPQFARQRWMYEALQPYLPFLTADAVFSNARLRAEIGAAAMAPAPSSYLGELLGSFSLSDAVRQMYTP</sequence>
<dbReference type="PANTHER" id="PTHR48079">
    <property type="entry name" value="PROTEIN YEEZ"/>
    <property type="match status" value="1"/>
</dbReference>
<dbReference type="SUPFAM" id="SSF51735">
    <property type="entry name" value="NAD(P)-binding Rossmann-fold domains"/>
    <property type="match status" value="1"/>
</dbReference>
<evidence type="ECO:0000259" key="1">
    <source>
        <dbReference type="Pfam" id="PF07993"/>
    </source>
</evidence>
<dbReference type="RefSeq" id="WP_068834891.1">
    <property type="nucleotide sequence ID" value="NZ_JBHSMX010000004.1"/>
</dbReference>
<reference evidence="3" key="1">
    <citation type="journal article" date="2019" name="Int. J. Syst. Evol. Microbiol.">
        <title>The Global Catalogue of Microorganisms (GCM) 10K type strain sequencing project: providing services to taxonomists for standard genome sequencing and annotation.</title>
        <authorList>
            <consortium name="The Broad Institute Genomics Platform"/>
            <consortium name="The Broad Institute Genome Sequencing Center for Infectious Disease"/>
            <person name="Wu L."/>
            <person name="Ma J."/>
        </authorList>
    </citation>
    <scope>NUCLEOTIDE SEQUENCE [LARGE SCALE GENOMIC DNA]</scope>
    <source>
        <strain evidence="3">CGMCC 4.7277</strain>
    </source>
</reference>
<comment type="caution">
    <text evidence="2">The sequence shown here is derived from an EMBL/GenBank/DDBJ whole genome shotgun (WGS) entry which is preliminary data.</text>
</comment>
<dbReference type="InterPro" id="IPR036291">
    <property type="entry name" value="NAD(P)-bd_dom_sf"/>
</dbReference>